<dbReference type="Gene3D" id="1.25.40.10">
    <property type="entry name" value="Tetratricopeptide repeat domain"/>
    <property type="match status" value="2"/>
</dbReference>
<sequence>MSKKFIYIFFIYFIFFRVISGQEALFTKLAPVLNKERALGPEKAFKLANKIEDTTRSSYIKAYIYDYKGNIYTDIDDLKNSIIYKKKAQELYEKNNDFFRMARCQGAIGERYSIQGLYEKATEQYNLTFESAKKVQDKSKRNLLLTTIITAIADIKYEQKDFKESLLAYKKAMNMALQLKPDSVQQFPIMIINMGMANNYKDLSQFELSERYYNKMIDLAKKLKSDVNIIEGLGQKAILYNKMGRYTEAIHLCDSIFQIPFTKSSVEVKKNVYEVLSNAYLGLNNAVKAKKYKDLYEKEKTETEKLKKNAINESVNQIANARSTKVKENERKNSTIIIMIIVLACIIISSLIYLLQRKKRIREKKAFDQFVLMYKEREKTNENSFVKEVTIREQNSITKQKYEGGITESKENEILKALQLFEKAKGYLDPNLSLSVLSAKLGTNNSYLSEVINKHFGKNFNTYINELRIFYIIDKLNNNSKYRNYKISTLAEESGFISHSAFTIVFKKVTGTSPSFYIKNIQ</sequence>
<keyword evidence="1" id="KW-0805">Transcription regulation</keyword>
<dbReference type="Pfam" id="PF12833">
    <property type="entry name" value="HTH_18"/>
    <property type="match status" value="1"/>
</dbReference>
<reference evidence="7" key="2">
    <citation type="submission" date="2015-09" db="EMBL/GenBank/DDBJ databases">
        <title>Draft genome sequence of a multidrug-resistant Chryseobacterium indologenes isolate from Malaysia.</title>
        <authorList>
            <person name="Yu C.Y."/>
            <person name="Ang G.Y."/>
            <person name="Chan K.-G."/>
        </authorList>
    </citation>
    <scope>NUCLEOTIDE SEQUENCE [LARGE SCALE GENOMIC DNA]</scope>
    <source>
        <strain evidence="7">CI_885</strain>
    </source>
</reference>
<dbReference type="InterPro" id="IPR009057">
    <property type="entry name" value="Homeodomain-like_sf"/>
</dbReference>
<keyword evidence="4" id="KW-0472">Membrane</keyword>
<dbReference type="EMBL" id="LJOD01000023">
    <property type="protein sequence ID" value="KPE49131.1"/>
    <property type="molecule type" value="Genomic_DNA"/>
</dbReference>
<feature type="transmembrane region" description="Helical" evidence="4">
    <location>
        <begin position="336"/>
        <end position="355"/>
    </location>
</feature>
<dbReference type="GO" id="GO:0003700">
    <property type="term" value="F:DNA-binding transcription factor activity"/>
    <property type="evidence" value="ECO:0007669"/>
    <property type="project" value="InterPro"/>
</dbReference>
<comment type="caution">
    <text evidence="6">The sequence shown here is derived from an EMBL/GenBank/DDBJ whole genome shotgun (WGS) entry which is preliminary data.</text>
</comment>
<dbReference type="OrthoDB" id="5295174at2"/>
<dbReference type="PATRIC" id="fig|253.9.peg.2710"/>
<dbReference type="PANTHER" id="PTHR43280">
    <property type="entry name" value="ARAC-FAMILY TRANSCRIPTIONAL REGULATOR"/>
    <property type="match status" value="1"/>
</dbReference>
<dbReference type="InterPro" id="IPR011990">
    <property type="entry name" value="TPR-like_helical_dom_sf"/>
</dbReference>
<accession>A0A0N0ITW6</accession>
<dbReference type="SUPFAM" id="SSF46689">
    <property type="entry name" value="Homeodomain-like"/>
    <property type="match status" value="1"/>
</dbReference>
<keyword evidence="4" id="KW-0812">Transmembrane</keyword>
<feature type="domain" description="HTH araC/xylS-type" evidence="5">
    <location>
        <begin position="418"/>
        <end position="520"/>
    </location>
</feature>
<evidence type="ECO:0000256" key="1">
    <source>
        <dbReference type="ARBA" id="ARBA00023015"/>
    </source>
</evidence>
<evidence type="ECO:0000313" key="7">
    <source>
        <dbReference type="Proteomes" id="UP000037953"/>
    </source>
</evidence>
<gene>
    <name evidence="6" type="ORF">AOB46_21505</name>
</gene>
<dbReference type="PROSITE" id="PS01124">
    <property type="entry name" value="HTH_ARAC_FAMILY_2"/>
    <property type="match status" value="1"/>
</dbReference>
<keyword evidence="2" id="KW-0238">DNA-binding</keyword>
<dbReference type="Gene3D" id="1.10.10.60">
    <property type="entry name" value="Homeodomain-like"/>
    <property type="match status" value="2"/>
</dbReference>
<organism evidence="6 7">
    <name type="scientific">Chryseobacterium indologenes</name>
    <name type="common">Flavobacterium indologenes</name>
    <dbReference type="NCBI Taxonomy" id="253"/>
    <lineage>
        <taxon>Bacteria</taxon>
        <taxon>Pseudomonadati</taxon>
        <taxon>Bacteroidota</taxon>
        <taxon>Flavobacteriia</taxon>
        <taxon>Flavobacteriales</taxon>
        <taxon>Weeksellaceae</taxon>
        <taxon>Chryseobacterium group</taxon>
        <taxon>Chryseobacterium</taxon>
    </lineage>
</organism>
<dbReference type="InterPro" id="IPR018060">
    <property type="entry name" value="HTH_AraC"/>
</dbReference>
<dbReference type="AlphaFoldDB" id="A0A0N0ITW6"/>
<dbReference type="SMART" id="SM00342">
    <property type="entry name" value="HTH_ARAC"/>
    <property type="match status" value="1"/>
</dbReference>
<dbReference type="RefSeq" id="WP_062703271.1">
    <property type="nucleotide sequence ID" value="NZ_LJOD01000023.1"/>
</dbReference>
<evidence type="ECO:0000259" key="5">
    <source>
        <dbReference type="PROSITE" id="PS01124"/>
    </source>
</evidence>
<evidence type="ECO:0000256" key="4">
    <source>
        <dbReference type="SAM" id="Phobius"/>
    </source>
</evidence>
<keyword evidence="3" id="KW-0804">Transcription</keyword>
<dbReference type="GO" id="GO:0043565">
    <property type="term" value="F:sequence-specific DNA binding"/>
    <property type="evidence" value="ECO:0007669"/>
    <property type="project" value="InterPro"/>
</dbReference>
<dbReference type="SUPFAM" id="SSF48452">
    <property type="entry name" value="TPR-like"/>
    <property type="match status" value="2"/>
</dbReference>
<evidence type="ECO:0000256" key="3">
    <source>
        <dbReference type="ARBA" id="ARBA00023163"/>
    </source>
</evidence>
<dbReference type="Proteomes" id="UP000037953">
    <property type="component" value="Unassembled WGS sequence"/>
</dbReference>
<keyword evidence="4" id="KW-1133">Transmembrane helix</keyword>
<protein>
    <recommendedName>
        <fullName evidence="5">HTH araC/xylS-type domain-containing protein</fullName>
    </recommendedName>
</protein>
<name>A0A0N0ITW6_CHRID</name>
<reference evidence="6 7" key="1">
    <citation type="journal article" date="2015" name="Genom Data">
        <title>Draft genome sequence of a multidrug-resistant Chryseobacterium indologenes isolate from Malaysia.</title>
        <authorList>
            <person name="Yu C.Y."/>
            <person name="Ang G.Y."/>
            <person name="Cheng H.J."/>
            <person name="Cheong Y.M."/>
            <person name="Yin W.F."/>
            <person name="Chan K.G."/>
        </authorList>
    </citation>
    <scope>NUCLEOTIDE SEQUENCE [LARGE SCALE GENOMIC DNA]</scope>
    <source>
        <strain evidence="6 7">CI_885</strain>
    </source>
</reference>
<evidence type="ECO:0000313" key="6">
    <source>
        <dbReference type="EMBL" id="KPE49131.1"/>
    </source>
</evidence>
<proteinExistence type="predicted"/>
<evidence type="ECO:0000256" key="2">
    <source>
        <dbReference type="ARBA" id="ARBA00023125"/>
    </source>
</evidence>
<dbReference type="PANTHER" id="PTHR43280:SF2">
    <property type="entry name" value="HTH-TYPE TRANSCRIPTIONAL REGULATOR EXSA"/>
    <property type="match status" value="1"/>
</dbReference>